<accession>B4ICJ7</accession>
<proteinExistence type="predicted"/>
<dbReference type="HOGENOM" id="CLU_1867239_0_0_1"/>
<dbReference type="Proteomes" id="UP000001292">
    <property type="component" value="Unassembled WGS sequence"/>
</dbReference>
<sequence>MKSSSGRWIWGASDGRIIESAWAGGDRGTFAYNEARTAAHTLPLSTVATNPSPQCHMLSATVTYTNISENAAVGRRRRLEVCRRRPVPGLHLQLHLYTLASHIASQYLRQPTTDDDEESFNRASCGVYIVSVPFRLA</sequence>
<evidence type="ECO:0000313" key="1">
    <source>
        <dbReference type="EMBL" id="EDW45093.1"/>
    </source>
</evidence>
<dbReference type="EMBL" id="CH480828">
    <property type="protein sequence ID" value="EDW45093.1"/>
    <property type="molecule type" value="Genomic_DNA"/>
</dbReference>
<evidence type="ECO:0000313" key="2">
    <source>
        <dbReference type="Proteomes" id="UP000001292"/>
    </source>
</evidence>
<gene>
    <name evidence="1" type="primary">Dsec\GM10307</name>
    <name evidence="1" type="ORF">Dsec_GM10307</name>
</gene>
<reference evidence="1 2" key="1">
    <citation type="journal article" date="2007" name="Nature">
        <title>Evolution of genes and genomes on the Drosophila phylogeny.</title>
        <authorList>
            <consortium name="Drosophila 12 Genomes Consortium"/>
            <person name="Clark A.G."/>
            <person name="Eisen M.B."/>
            <person name="Smith D.R."/>
            <person name="Bergman C.M."/>
            <person name="Oliver B."/>
            <person name="Markow T.A."/>
            <person name="Kaufman T.C."/>
            <person name="Kellis M."/>
            <person name="Gelbart W."/>
            <person name="Iyer V.N."/>
            <person name="Pollard D.A."/>
            <person name="Sackton T.B."/>
            <person name="Larracuente A.M."/>
            <person name="Singh N.D."/>
            <person name="Abad J.P."/>
            <person name="Abt D.N."/>
            <person name="Adryan B."/>
            <person name="Aguade M."/>
            <person name="Akashi H."/>
            <person name="Anderson W.W."/>
            <person name="Aquadro C.F."/>
            <person name="Ardell D.H."/>
            <person name="Arguello R."/>
            <person name="Artieri C.G."/>
            <person name="Barbash D.A."/>
            <person name="Barker D."/>
            <person name="Barsanti P."/>
            <person name="Batterham P."/>
            <person name="Batzoglou S."/>
            <person name="Begun D."/>
            <person name="Bhutkar A."/>
            <person name="Blanco E."/>
            <person name="Bosak S.A."/>
            <person name="Bradley R.K."/>
            <person name="Brand A.D."/>
            <person name="Brent M.R."/>
            <person name="Brooks A.N."/>
            <person name="Brown R.H."/>
            <person name="Butlin R.K."/>
            <person name="Caggese C."/>
            <person name="Calvi B.R."/>
            <person name="Bernardo de Carvalho A."/>
            <person name="Caspi A."/>
            <person name="Castrezana S."/>
            <person name="Celniker S.E."/>
            <person name="Chang J.L."/>
            <person name="Chapple C."/>
            <person name="Chatterji S."/>
            <person name="Chinwalla A."/>
            <person name="Civetta A."/>
            <person name="Clifton S.W."/>
            <person name="Comeron J.M."/>
            <person name="Costello J.C."/>
            <person name="Coyne J.A."/>
            <person name="Daub J."/>
            <person name="David R.G."/>
            <person name="Delcher A.L."/>
            <person name="Delehaunty K."/>
            <person name="Do C.B."/>
            <person name="Ebling H."/>
            <person name="Edwards K."/>
            <person name="Eickbush T."/>
            <person name="Evans J.D."/>
            <person name="Filipski A."/>
            <person name="Findeiss S."/>
            <person name="Freyhult E."/>
            <person name="Fulton L."/>
            <person name="Fulton R."/>
            <person name="Garcia A.C."/>
            <person name="Gardiner A."/>
            <person name="Garfield D.A."/>
            <person name="Garvin B.E."/>
            <person name="Gibson G."/>
            <person name="Gilbert D."/>
            <person name="Gnerre S."/>
            <person name="Godfrey J."/>
            <person name="Good R."/>
            <person name="Gotea V."/>
            <person name="Gravely B."/>
            <person name="Greenberg A.J."/>
            <person name="Griffiths-Jones S."/>
            <person name="Gross S."/>
            <person name="Guigo R."/>
            <person name="Gustafson E.A."/>
            <person name="Haerty W."/>
            <person name="Hahn M.W."/>
            <person name="Halligan D.L."/>
            <person name="Halpern A.L."/>
            <person name="Halter G.M."/>
            <person name="Han M.V."/>
            <person name="Heger A."/>
            <person name="Hillier L."/>
            <person name="Hinrichs A.S."/>
            <person name="Holmes I."/>
            <person name="Hoskins R.A."/>
            <person name="Hubisz M.J."/>
            <person name="Hultmark D."/>
            <person name="Huntley M.A."/>
            <person name="Jaffe D.B."/>
            <person name="Jagadeeshan S."/>
            <person name="Jeck W.R."/>
            <person name="Johnson J."/>
            <person name="Jones C.D."/>
            <person name="Jordan W.C."/>
            <person name="Karpen G.H."/>
            <person name="Kataoka E."/>
            <person name="Keightley P.D."/>
            <person name="Kheradpour P."/>
            <person name="Kirkness E.F."/>
            <person name="Koerich L.B."/>
            <person name="Kristiansen K."/>
            <person name="Kudrna D."/>
            <person name="Kulathinal R.J."/>
            <person name="Kumar S."/>
            <person name="Kwok R."/>
            <person name="Lander E."/>
            <person name="Langley C.H."/>
            <person name="Lapoint R."/>
            <person name="Lazzaro B.P."/>
            <person name="Lee S.J."/>
            <person name="Levesque L."/>
            <person name="Li R."/>
            <person name="Lin C.F."/>
            <person name="Lin M.F."/>
            <person name="Lindblad-Toh K."/>
            <person name="Llopart A."/>
            <person name="Long M."/>
            <person name="Low L."/>
            <person name="Lozovsky E."/>
            <person name="Lu J."/>
            <person name="Luo M."/>
            <person name="Machado C.A."/>
            <person name="Makalowski W."/>
            <person name="Marzo M."/>
            <person name="Matsuda M."/>
            <person name="Matzkin L."/>
            <person name="McAllister B."/>
            <person name="McBride C.S."/>
            <person name="McKernan B."/>
            <person name="McKernan K."/>
            <person name="Mendez-Lago M."/>
            <person name="Minx P."/>
            <person name="Mollenhauer M.U."/>
            <person name="Montooth K."/>
            <person name="Mount S.M."/>
            <person name="Mu X."/>
            <person name="Myers E."/>
            <person name="Negre B."/>
            <person name="Newfeld S."/>
            <person name="Nielsen R."/>
            <person name="Noor M.A."/>
            <person name="O'Grady P."/>
            <person name="Pachter L."/>
            <person name="Papaceit M."/>
            <person name="Parisi M.J."/>
            <person name="Parisi M."/>
            <person name="Parts L."/>
            <person name="Pedersen J.S."/>
            <person name="Pesole G."/>
            <person name="Phillippy A.M."/>
            <person name="Ponting C.P."/>
            <person name="Pop M."/>
            <person name="Porcelli D."/>
            <person name="Powell J.R."/>
            <person name="Prohaska S."/>
            <person name="Pruitt K."/>
            <person name="Puig M."/>
            <person name="Quesneville H."/>
            <person name="Ram K.R."/>
            <person name="Rand D."/>
            <person name="Rasmussen M.D."/>
            <person name="Reed L.K."/>
            <person name="Reenan R."/>
            <person name="Reily A."/>
            <person name="Remington K.A."/>
            <person name="Rieger T.T."/>
            <person name="Ritchie M.G."/>
            <person name="Robin C."/>
            <person name="Rogers Y.H."/>
            <person name="Rohde C."/>
            <person name="Rozas J."/>
            <person name="Rubenfield M.J."/>
            <person name="Ruiz A."/>
            <person name="Russo S."/>
            <person name="Salzberg S.L."/>
            <person name="Sanchez-Gracia A."/>
            <person name="Saranga D.J."/>
            <person name="Sato H."/>
            <person name="Schaeffer S.W."/>
            <person name="Schatz M.C."/>
            <person name="Schlenke T."/>
            <person name="Schwartz R."/>
            <person name="Segarra C."/>
            <person name="Singh R.S."/>
            <person name="Sirot L."/>
            <person name="Sirota M."/>
            <person name="Sisneros N.B."/>
            <person name="Smith C.D."/>
            <person name="Smith T.F."/>
            <person name="Spieth J."/>
            <person name="Stage D.E."/>
            <person name="Stark A."/>
            <person name="Stephan W."/>
            <person name="Strausberg R.L."/>
            <person name="Strempel S."/>
            <person name="Sturgill D."/>
            <person name="Sutton G."/>
            <person name="Sutton G.G."/>
            <person name="Tao W."/>
            <person name="Teichmann S."/>
            <person name="Tobari Y.N."/>
            <person name="Tomimura Y."/>
            <person name="Tsolas J.M."/>
            <person name="Valente V.L."/>
            <person name="Venter E."/>
            <person name="Venter J.C."/>
            <person name="Vicario S."/>
            <person name="Vieira F.G."/>
            <person name="Vilella A.J."/>
            <person name="Villasante A."/>
            <person name="Walenz B."/>
            <person name="Wang J."/>
            <person name="Wasserman M."/>
            <person name="Watts T."/>
            <person name="Wilson D."/>
            <person name="Wilson R.K."/>
            <person name="Wing R.A."/>
            <person name="Wolfner M.F."/>
            <person name="Wong A."/>
            <person name="Wong G.K."/>
            <person name="Wu C.I."/>
            <person name="Wu G."/>
            <person name="Yamamoto D."/>
            <person name="Yang H.P."/>
            <person name="Yang S.P."/>
            <person name="Yorke J.A."/>
            <person name="Yoshida K."/>
            <person name="Zdobnov E."/>
            <person name="Zhang P."/>
            <person name="Zhang Y."/>
            <person name="Zimin A.V."/>
            <person name="Baldwin J."/>
            <person name="Abdouelleil A."/>
            <person name="Abdulkadir J."/>
            <person name="Abebe A."/>
            <person name="Abera B."/>
            <person name="Abreu J."/>
            <person name="Acer S.C."/>
            <person name="Aftuck L."/>
            <person name="Alexander A."/>
            <person name="An P."/>
            <person name="Anderson E."/>
            <person name="Anderson S."/>
            <person name="Arachi H."/>
            <person name="Azer M."/>
            <person name="Bachantsang P."/>
            <person name="Barry A."/>
            <person name="Bayul T."/>
            <person name="Berlin A."/>
            <person name="Bessette D."/>
            <person name="Bloom T."/>
            <person name="Blye J."/>
            <person name="Boguslavskiy L."/>
            <person name="Bonnet C."/>
            <person name="Boukhgalter B."/>
            <person name="Bourzgui I."/>
            <person name="Brown A."/>
            <person name="Cahill P."/>
            <person name="Channer S."/>
            <person name="Cheshatsang Y."/>
            <person name="Chuda L."/>
            <person name="Citroen M."/>
            <person name="Collymore A."/>
            <person name="Cooke P."/>
            <person name="Costello M."/>
            <person name="D'Aco K."/>
            <person name="Daza R."/>
            <person name="De Haan G."/>
            <person name="DeGray S."/>
            <person name="DeMaso C."/>
            <person name="Dhargay N."/>
            <person name="Dooley K."/>
            <person name="Dooley E."/>
            <person name="Doricent M."/>
            <person name="Dorje P."/>
            <person name="Dorjee K."/>
            <person name="Dupes A."/>
            <person name="Elong R."/>
            <person name="Falk J."/>
            <person name="Farina A."/>
            <person name="Faro S."/>
            <person name="Ferguson D."/>
            <person name="Fisher S."/>
            <person name="Foley C.D."/>
            <person name="Franke A."/>
            <person name="Friedrich D."/>
            <person name="Gadbois L."/>
            <person name="Gearin G."/>
            <person name="Gearin C.R."/>
            <person name="Giannoukos G."/>
            <person name="Goode T."/>
            <person name="Graham J."/>
            <person name="Grandbois E."/>
            <person name="Grewal S."/>
            <person name="Gyaltsen K."/>
            <person name="Hafez N."/>
            <person name="Hagos B."/>
            <person name="Hall J."/>
            <person name="Henson C."/>
            <person name="Hollinger A."/>
            <person name="Honan T."/>
            <person name="Huard M.D."/>
            <person name="Hughes L."/>
            <person name="Hurhula B."/>
            <person name="Husby M.E."/>
            <person name="Kamat A."/>
            <person name="Kanga B."/>
            <person name="Kashin S."/>
            <person name="Khazanovich D."/>
            <person name="Kisner P."/>
            <person name="Lance K."/>
            <person name="Lara M."/>
            <person name="Lee W."/>
            <person name="Lennon N."/>
            <person name="Letendre F."/>
            <person name="LeVine R."/>
            <person name="Lipovsky A."/>
            <person name="Liu X."/>
            <person name="Liu J."/>
            <person name="Liu S."/>
            <person name="Lokyitsang T."/>
            <person name="Lokyitsang Y."/>
            <person name="Lubonja R."/>
            <person name="Lui A."/>
            <person name="MacDonald P."/>
            <person name="Magnisalis V."/>
            <person name="Maru K."/>
            <person name="Matthews C."/>
            <person name="McCusker W."/>
            <person name="McDonough S."/>
            <person name="Mehta T."/>
            <person name="Meldrim J."/>
            <person name="Meneus L."/>
            <person name="Mihai O."/>
            <person name="Mihalev A."/>
            <person name="Mihova T."/>
            <person name="Mittelman R."/>
            <person name="Mlenga V."/>
            <person name="Montmayeur A."/>
            <person name="Mulrain L."/>
            <person name="Navidi A."/>
            <person name="Naylor J."/>
            <person name="Negash T."/>
            <person name="Nguyen T."/>
            <person name="Nguyen N."/>
            <person name="Nicol R."/>
            <person name="Norbu C."/>
            <person name="Norbu N."/>
            <person name="Novod N."/>
            <person name="O'Neill B."/>
            <person name="Osman S."/>
            <person name="Markiewicz E."/>
            <person name="Oyono O.L."/>
            <person name="Patti C."/>
            <person name="Phunkhang P."/>
            <person name="Pierre F."/>
            <person name="Priest M."/>
            <person name="Raghuraman S."/>
            <person name="Rege F."/>
            <person name="Reyes R."/>
            <person name="Rise C."/>
            <person name="Rogov P."/>
            <person name="Ross K."/>
            <person name="Ryan E."/>
            <person name="Settipalli S."/>
            <person name="Shea T."/>
            <person name="Sherpa N."/>
            <person name="Shi L."/>
            <person name="Shih D."/>
            <person name="Sparrow T."/>
            <person name="Spaulding J."/>
            <person name="Stalker J."/>
            <person name="Stange-Thomann N."/>
            <person name="Stavropoulos S."/>
            <person name="Stone C."/>
            <person name="Strader C."/>
            <person name="Tesfaye S."/>
            <person name="Thomson T."/>
            <person name="Thoulutsang Y."/>
            <person name="Thoulutsang D."/>
            <person name="Topham K."/>
            <person name="Topping I."/>
            <person name="Tsamla T."/>
            <person name="Vassiliev H."/>
            <person name="Vo A."/>
            <person name="Wangchuk T."/>
            <person name="Wangdi T."/>
            <person name="Weiand M."/>
            <person name="Wilkinson J."/>
            <person name="Wilson A."/>
            <person name="Yadav S."/>
            <person name="Young G."/>
            <person name="Yu Q."/>
            <person name="Zembek L."/>
            <person name="Zhong D."/>
            <person name="Zimmer A."/>
            <person name="Zwirko Z."/>
            <person name="Jaffe D.B."/>
            <person name="Alvarez P."/>
            <person name="Brockman W."/>
            <person name="Butler J."/>
            <person name="Chin C."/>
            <person name="Gnerre S."/>
            <person name="Grabherr M."/>
            <person name="Kleber M."/>
            <person name="Mauceli E."/>
            <person name="MacCallum I."/>
        </authorList>
    </citation>
    <scope>NUCLEOTIDE SEQUENCE [LARGE SCALE GENOMIC DNA]</scope>
    <source>
        <strain evidence="2">Rob3c / Tucson 14021-0248.25</strain>
    </source>
</reference>
<name>B4ICJ7_DROSE</name>
<keyword evidence="2" id="KW-1185">Reference proteome</keyword>
<dbReference type="AlphaFoldDB" id="B4ICJ7"/>
<protein>
    <submittedName>
        <fullName evidence="1">GM10307</fullName>
    </submittedName>
</protein>
<organism evidence="2">
    <name type="scientific">Drosophila sechellia</name>
    <name type="common">Fruit fly</name>
    <dbReference type="NCBI Taxonomy" id="7238"/>
    <lineage>
        <taxon>Eukaryota</taxon>
        <taxon>Metazoa</taxon>
        <taxon>Ecdysozoa</taxon>
        <taxon>Arthropoda</taxon>
        <taxon>Hexapoda</taxon>
        <taxon>Insecta</taxon>
        <taxon>Pterygota</taxon>
        <taxon>Neoptera</taxon>
        <taxon>Endopterygota</taxon>
        <taxon>Diptera</taxon>
        <taxon>Brachycera</taxon>
        <taxon>Muscomorpha</taxon>
        <taxon>Ephydroidea</taxon>
        <taxon>Drosophilidae</taxon>
        <taxon>Drosophila</taxon>
        <taxon>Sophophora</taxon>
    </lineage>
</organism>